<dbReference type="Gene3D" id="3.40.50.1820">
    <property type="entry name" value="alpha/beta hydrolase"/>
    <property type="match status" value="1"/>
</dbReference>
<dbReference type="AlphaFoldDB" id="A0A2J8I6U1"/>
<name>A0A2J8I6U1_VIBDI</name>
<dbReference type="EMBL" id="POSK01000002">
    <property type="protein sequence ID" value="PNI06228.1"/>
    <property type="molecule type" value="Genomic_DNA"/>
</dbReference>
<dbReference type="PANTHER" id="PTHR43798:SF33">
    <property type="entry name" value="HYDROLASE, PUTATIVE (AFU_ORTHOLOGUE AFUA_2G14860)-RELATED"/>
    <property type="match status" value="1"/>
</dbReference>
<gene>
    <name evidence="2" type="ORF">C1N32_04305</name>
</gene>
<dbReference type="PRINTS" id="PR00412">
    <property type="entry name" value="EPOXHYDRLASE"/>
</dbReference>
<dbReference type="RefSeq" id="WP_102965504.1">
    <property type="nucleotide sequence ID" value="NZ_POSK01000002.1"/>
</dbReference>
<comment type="caution">
    <text evidence="2">The sequence shown here is derived from an EMBL/GenBank/DDBJ whole genome shotgun (WGS) entry which is preliminary data.</text>
</comment>
<dbReference type="PANTHER" id="PTHR43798">
    <property type="entry name" value="MONOACYLGLYCEROL LIPASE"/>
    <property type="match status" value="1"/>
</dbReference>
<dbReference type="Pfam" id="PF00561">
    <property type="entry name" value="Abhydrolase_1"/>
    <property type="match status" value="1"/>
</dbReference>
<proteinExistence type="predicted"/>
<dbReference type="InterPro" id="IPR029058">
    <property type="entry name" value="AB_hydrolase_fold"/>
</dbReference>
<dbReference type="GO" id="GO:0016787">
    <property type="term" value="F:hydrolase activity"/>
    <property type="evidence" value="ECO:0007669"/>
    <property type="project" value="UniProtKB-KW"/>
</dbReference>
<sequence>MMFKQTQYLIHSGRIAAVEFGDAKTADVSVVFIHGWLDNAASFFSVMQELTEVAPQLHLCAIDLPGHGLSEHKNGSNFYPFHDYIDDFCQLSLNFSANKLVIVGHSLGALVASCYSAAFPEHVDGLIQIEGYAPLAESASESVDRIRQGVMSRQRLRKKPQRGYDDISQAIERRSMANHINPELIAPIVERGIKQVDGKWHWRHDVKLKSESLYRMSPQHAAEIINAIQCPHRLILGEHGFQSLKQHRNISEQSCLETFTVSGGHHCHLEQPEQVAELIFGVVNKI</sequence>
<evidence type="ECO:0000313" key="3">
    <source>
        <dbReference type="Proteomes" id="UP000236449"/>
    </source>
</evidence>
<dbReference type="InterPro" id="IPR000073">
    <property type="entry name" value="AB_hydrolase_1"/>
</dbReference>
<accession>A0A2J8I6U1</accession>
<reference evidence="2 3" key="1">
    <citation type="submission" date="2018-01" db="EMBL/GenBank/DDBJ databases">
        <title>Draft genome sequences of six Vibrio diazotrophicus strains isolated from deep-sea sediments of the Baltic Sea.</title>
        <authorList>
            <person name="Castillo D."/>
            <person name="Vandieken V."/>
            <person name="Chiang O."/>
            <person name="Middelboe M."/>
        </authorList>
    </citation>
    <scope>NUCLEOTIDE SEQUENCE [LARGE SCALE GENOMIC DNA]</scope>
    <source>
        <strain evidence="2 3">60.27F</strain>
    </source>
</reference>
<evidence type="ECO:0000259" key="1">
    <source>
        <dbReference type="Pfam" id="PF00561"/>
    </source>
</evidence>
<organism evidence="2 3">
    <name type="scientific">Vibrio diazotrophicus</name>
    <dbReference type="NCBI Taxonomy" id="685"/>
    <lineage>
        <taxon>Bacteria</taxon>
        <taxon>Pseudomonadati</taxon>
        <taxon>Pseudomonadota</taxon>
        <taxon>Gammaproteobacteria</taxon>
        <taxon>Vibrionales</taxon>
        <taxon>Vibrionaceae</taxon>
        <taxon>Vibrio</taxon>
    </lineage>
</organism>
<dbReference type="GO" id="GO:0016020">
    <property type="term" value="C:membrane"/>
    <property type="evidence" value="ECO:0007669"/>
    <property type="project" value="TreeGrafter"/>
</dbReference>
<feature type="domain" description="AB hydrolase-1" evidence="1">
    <location>
        <begin position="30"/>
        <end position="167"/>
    </location>
</feature>
<evidence type="ECO:0000313" key="2">
    <source>
        <dbReference type="EMBL" id="PNI06228.1"/>
    </source>
</evidence>
<protein>
    <submittedName>
        <fullName evidence="2">Alpha/beta hydrolase</fullName>
    </submittedName>
</protein>
<dbReference type="InterPro" id="IPR000639">
    <property type="entry name" value="Epox_hydrolase-like"/>
</dbReference>
<dbReference type="Proteomes" id="UP000236449">
    <property type="component" value="Unassembled WGS sequence"/>
</dbReference>
<dbReference type="SUPFAM" id="SSF53474">
    <property type="entry name" value="alpha/beta-Hydrolases"/>
    <property type="match status" value="1"/>
</dbReference>
<dbReference type="OrthoDB" id="149912at2"/>
<keyword evidence="2" id="KW-0378">Hydrolase</keyword>
<dbReference type="InterPro" id="IPR050266">
    <property type="entry name" value="AB_hydrolase_sf"/>
</dbReference>